<protein>
    <recommendedName>
        <fullName evidence="3">Ferrochelatase</fullName>
    </recommendedName>
</protein>
<dbReference type="Proteomes" id="UP000476338">
    <property type="component" value="Unassembled WGS sequence"/>
</dbReference>
<proteinExistence type="predicted"/>
<keyword evidence="2" id="KW-1185">Reference proteome</keyword>
<sequence>MKIQTLVRILNAKLLNQPCISSVVDFSFDAQNIKQASAFITFDKSEIGLAIQNGAYAVIFEGSIEIVNDEIAYICVENLKQSILKLIKFISTLKDIKFIKINQLEFDIFRILKLDSRLKILDDDLKNAFLDIYNSKNNTIFISKNIYMLNQINISYENLLINPEIYPDFDSSIFYLNFSFKEKFYSIKFPQIFLKEIYSIFEFLDQNGLDIKLKDLKDFNHFEEIFIDNAYNVKQQSFRALIIESDIELFLRANEFLRHKFKNGIISISPKNLDIKSDLKYENLSDIKIKDDFRYMLILGDKKEILDMLNLKKYEKNLFDD</sequence>
<evidence type="ECO:0000313" key="1">
    <source>
        <dbReference type="EMBL" id="MSN96035.1"/>
    </source>
</evidence>
<organism evidence="1 2">
    <name type="scientific">Campylobacter portucalensis</name>
    <dbReference type="NCBI Taxonomy" id="2608384"/>
    <lineage>
        <taxon>Bacteria</taxon>
        <taxon>Pseudomonadati</taxon>
        <taxon>Campylobacterota</taxon>
        <taxon>Epsilonproteobacteria</taxon>
        <taxon>Campylobacterales</taxon>
        <taxon>Campylobacteraceae</taxon>
        <taxon>Campylobacter</taxon>
    </lineage>
</organism>
<gene>
    <name evidence="1" type="ORF">F1B92_02310</name>
</gene>
<dbReference type="EMBL" id="VWSJ01000006">
    <property type="protein sequence ID" value="MSN96035.1"/>
    <property type="molecule type" value="Genomic_DNA"/>
</dbReference>
<name>A0A6L5WJ49_9BACT</name>
<comment type="caution">
    <text evidence="1">The sequence shown here is derived from an EMBL/GenBank/DDBJ whole genome shotgun (WGS) entry which is preliminary data.</text>
</comment>
<dbReference type="RefSeq" id="WP_154570302.1">
    <property type="nucleotide sequence ID" value="NZ_VWSJ01000006.1"/>
</dbReference>
<dbReference type="AlphaFoldDB" id="A0A6L5WJ49"/>
<evidence type="ECO:0000313" key="2">
    <source>
        <dbReference type="Proteomes" id="UP000476338"/>
    </source>
</evidence>
<evidence type="ECO:0008006" key="3">
    <source>
        <dbReference type="Google" id="ProtNLM"/>
    </source>
</evidence>
<accession>A0A6L5WJ49</accession>
<reference evidence="1 2" key="2">
    <citation type="submission" date="2020-03" db="EMBL/GenBank/DDBJ databases">
        <title>Campylobacter portucalensis sp. nov., a new species of Campylobacter isolated from the reproductive tract of bulls.</title>
        <authorList>
            <person name="Silva M.F."/>
            <person name="Pereira G."/>
            <person name="Carneiro C."/>
            <person name="Hemphill A."/>
            <person name="Mateus L."/>
            <person name="Lopes-Da-Costa L."/>
            <person name="Silva E."/>
        </authorList>
    </citation>
    <scope>NUCLEOTIDE SEQUENCE [LARGE SCALE GENOMIC DNA]</scope>
    <source>
        <strain evidence="1 2">FMV-PI01</strain>
    </source>
</reference>
<reference evidence="1 2" key="1">
    <citation type="submission" date="2019-09" db="EMBL/GenBank/DDBJ databases">
        <authorList>
            <person name="Silva M."/>
            <person name="Pereira G."/>
            <person name="Lopes-Da-Costa L."/>
            <person name="Silva E."/>
        </authorList>
    </citation>
    <scope>NUCLEOTIDE SEQUENCE [LARGE SCALE GENOMIC DNA]</scope>
    <source>
        <strain evidence="1 2">FMV-PI01</strain>
    </source>
</reference>